<dbReference type="Proteomes" id="UP000317648">
    <property type="component" value="Chromosome"/>
</dbReference>
<keyword evidence="3" id="KW-1185">Reference proteome</keyword>
<sequence>MNGPTDPPEDARREIELGMVEALLRQTLHPEPAAREARIVRLLDALEQEPSQPDVAAAPVAGKRAGSRRLRRWATFAAAACLVLAAAMWLQSTSPDRQAHATVQRSLQGSEQAVPRQYRFLSVVRRPLIGRREIEGDLYVDGARRFAVRYPSLLPGGDIWLGGNDQERWVVPAIGPVQIGDERMLQHWAAERTDLTTPYLHITTLLQRMTQDFELELLPDEAIPDLTTPGRTIDCRRVRGILRDPAGDRRPRQIDLWADRASGVACRLVLDWRLPPGQLGRSLLTLELVSQEALPPEWFEPSAHEGGRANISTEF</sequence>
<keyword evidence="1" id="KW-1133">Transmembrane helix</keyword>
<organism evidence="2 3">
    <name type="scientific">Lignipirellula cremea</name>
    <dbReference type="NCBI Taxonomy" id="2528010"/>
    <lineage>
        <taxon>Bacteria</taxon>
        <taxon>Pseudomonadati</taxon>
        <taxon>Planctomycetota</taxon>
        <taxon>Planctomycetia</taxon>
        <taxon>Pirellulales</taxon>
        <taxon>Pirellulaceae</taxon>
        <taxon>Lignipirellula</taxon>
    </lineage>
</organism>
<dbReference type="EMBL" id="CP036433">
    <property type="protein sequence ID" value="QDU98977.1"/>
    <property type="molecule type" value="Genomic_DNA"/>
</dbReference>
<feature type="transmembrane region" description="Helical" evidence="1">
    <location>
        <begin position="73"/>
        <end position="90"/>
    </location>
</feature>
<protein>
    <submittedName>
        <fullName evidence="2">Uncharacterized protein</fullName>
    </submittedName>
</protein>
<dbReference type="KEGG" id="lcre:Pla8534_68880"/>
<dbReference type="AlphaFoldDB" id="A0A518E4F4"/>
<keyword evidence="1" id="KW-0472">Membrane</keyword>
<dbReference type="RefSeq" id="WP_145058637.1">
    <property type="nucleotide sequence ID" value="NZ_CP036433.1"/>
</dbReference>
<reference evidence="2 3" key="1">
    <citation type="submission" date="2019-02" db="EMBL/GenBank/DDBJ databases">
        <title>Deep-cultivation of Planctomycetes and their phenomic and genomic characterization uncovers novel biology.</title>
        <authorList>
            <person name="Wiegand S."/>
            <person name="Jogler M."/>
            <person name="Boedeker C."/>
            <person name="Pinto D."/>
            <person name="Vollmers J."/>
            <person name="Rivas-Marin E."/>
            <person name="Kohn T."/>
            <person name="Peeters S.H."/>
            <person name="Heuer A."/>
            <person name="Rast P."/>
            <person name="Oberbeckmann S."/>
            <person name="Bunk B."/>
            <person name="Jeske O."/>
            <person name="Meyerdierks A."/>
            <person name="Storesund J.E."/>
            <person name="Kallscheuer N."/>
            <person name="Luecker S."/>
            <person name="Lage O.M."/>
            <person name="Pohl T."/>
            <person name="Merkel B.J."/>
            <person name="Hornburger P."/>
            <person name="Mueller R.-W."/>
            <person name="Bruemmer F."/>
            <person name="Labrenz M."/>
            <person name="Spormann A.M."/>
            <person name="Op den Camp H."/>
            <person name="Overmann J."/>
            <person name="Amann R."/>
            <person name="Jetten M.S.M."/>
            <person name="Mascher T."/>
            <person name="Medema M.H."/>
            <person name="Devos D.P."/>
            <person name="Kaster A.-K."/>
            <person name="Ovreas L."/>
            <person name="Rohde M."/>
            <person name="Galperin M.Y."/>
            <person name="Jogler C."/>
        </authorList>
    </citation>
    <scope>NUCLEOTIDE SEQUENCE [LARGE SCALE GENOMIC DNA]</scope>
    <source>
        <strain evidence="2 3">Pla85_3_4</strain>
    </source>
</reference>
<name>A0A518E4F4_9BACT</name>
<evidence type="ECO:0000313" key="2">
    <source>
        <dbReference type="EMBL" id="QDU98977.1"/>
    </source>
</evidence>
<evidence type="ECO:0000256" key="1">
    <source>
        <dbReference type="SAM" id="Phobius"/>
    </source>
</evidence>
<dbReference type="OrthoDB" id="286801at2"/>
<gene>
    <name evidence="2" type="ORF">Pla8534_68880</name>
</gene>
<keyword evidence="1" id="KW-0812">Transmembrane</keyword>
<proteinExistence type="predicted"/>
<accession>A0A518E4F4</accession>
<evidence type="ECO:0000313" key="3">
    <source>
        <dbReference type="Proteomes" id="UP000317648"/>
    </source>
</evidence>